<dbReference type="InterPro" id="IPR056778">
    <property type="entry name" value="UPF0261_C"/>
</dbReference>
<name>A0A660KZV8_9ACTN</name>
<dbReference type="RefSeq" id="WP_121255660.1">
    <property type="nucleotide sequence ID" value="NZ_RBIL01000002.1"/>
</dbReference>
<dbReference type="CDD" id="cd15488">
    <property type="entry name" value="Tm-1-like"/>
    <property type="match status" value="1"/>
</dbReference>
<comment type="caution">
    <text evidence="3">The sequence shown here is derived from an EMBL/GenBank/DDBJ whole genome shotgun (WGS) entry which is preliminary data.</text>
</comment>
<reference evidence="3 4" key="1">
    <citation type="submission" date="2018-10" db="EMBL/GenBank/DDBJ databases">
        <title>Genomic Encyclopedia of Archaeal and Bacterial Type Strains, Phase II (KMG-II): from individual species to whole genera.</title>
        <authorList>
            <person name="Goeker M."/>
        </authorList>
    </citation>
    <scope>NUCLEOTIDE SEQUENCE [LARGE SCALE GENOMIC DNA]</scope>
    <source>
        <strain evidence="3 4">DSM 14954</strain>
    </source>
</reference>
<dbReference type="PIRSF" id="PIRSF033271">
    <property type="entry name" value="UCP033271"/>
    <property type="match status" value="1"/>
</dbReference>
<proteinExistence type="predicted"/>
<gene>
    <name evidence="3" type="ORF">C8N24_5282</name>
</gene>
<evidence type="ECO:0000313" key="3">
    <source>
        <dbReference type="EMBL" id="RKQ87261.1"/>
    </source>
</evidence>
<dbReference type="InterPro" id="IPR051353">
    <property type="entry name" value="Tobamovirus_resist_UPF0261"/>
</dbReference>
<dbReference type="AlphaFoldDB" id="A0A660KZV8"/>
<dbReference type="Gene3D" id="3.40.50.12030">
    <property type="entry name" value="Uncharacterised protein family UPF0261, NC domain"/>
    <property type="match status" value="1"/>
</dbReference>
<feature type="domain" description="UPF0261" evidence="1">
    <location>
        <begin position="3"/>
        <end position="177"/>
    </location>
</feature>
<accession>A0A660KZV8</accession>
<dbReference type="EMBL" id="RBIL01000002">
    <property type="protein sequence ID" value="RKQ87261.1"/>
    <property type="molecule type" value="Genomic_DNA"/>
</dbReference>
<dbReference type="InterPro" id="IPR008322">
    <property type="entry name" value="UPF0261"/>
</dbReference>
<protein>
    <submittedName>
        <fullName evidence="3">Uncharacterized protein (UPF0261 family)</fullName>
    </submittedName>
</protein>
<evidence type="ECO:0000259" key="1">
    <source>
        <dbReference type="Pfam" id="PF06792"/>
    </source>
</evidence>
<feature type="domain" description="UPF0261" evidence="2">
    <location>
        <begin position="188"/>
        <end position="402"/>
    </location>
</feature>
<dbReference type="Pfam" id="PF23189">
    <property type="entry name" value="UPF0261_C"/>
    <property type="match status" value="1"/>
</dbReference>
<dbReference type="NCBIfam" id="NF002674">
    <property type="entry name" value="PRK02399.1-2"/>
    <property type="match status" value="1"/>
</dbReference>
<dbReference type="InterPro" id="IPR044122">
    <property type="entry name" value="UPF0261_N"/>
</dbReference>
<dbReference type="Gene3D" id="3.40.50.12020">
    <property type="entry name" value="Uncharacterised protein family UPF0261, NN domain"/>
    <property type="match status" value="1"/>
</dbReference>
<keyword evidence="4" id="KW-1185">Reference proteome</keyword>
<dbReference type="OrthoDB" id="9776369at2"/>
<dbReference type="Pfam" id="PF06792">
    <property type="entry name" value="UPF0261"/>
    <property type="match status" value="1"/>
</dbReference>
<evidence type="ECO:0000259" key="2">
    <source>
        <dbReference type="Pfam" id="PF23189"/>
    </source>
</evidence>
<organism evidence="3 4">
    <name type="scientific">Solirubrobacter pauli</name>
    <dbReference type="NCBI Taxonomy" id="166793"/>
    <lineage>
        <taxon>Bacteria</taxon>
        <taxon>Bacillati</taxon>
        <taxon>Actinomycetota</taxon>
        <taxon>Thermoleophilia</taxon>
        <taxon>Solirubrobacterales</taxon>
        <taxon>Solirubrobacteraceae</taxon>
        <taxon>Solirubrobacter</taxon>
    </lineage>
</organism>
<dbReference type="Proteomes" id="UP000278962">
    <property type="component" value="Unassembled WGS sequence"/>
</dbReference>
<evidence type="ECO:0000313" key="4">
    <source>
        <dbReference type="Proteomes" id="UP000278962"/>
    </source>
</evidence>
<dbReference type="PANTHER" id="PTHR31862">
    <property type="entry name" value="UPF0261 DOMAIN PROTEIN (AFU_ORTHOLOGUE AFUA_1G10120)"/>
    <property type="match status" value="1"/>
</dbReference>
<sequence>MPAVALIGTLDTKGDEIAYVRARLEALRVDAVVIDSGILGEPGCVADIGREEVAAAGGHVLADVQAAGSRGAAVSLMVDGVRALVVRLFAEGRVQGVLCLGGAEGALLGAAAMQALPVGVPKLLVSPSASGRRTFAAFVGESDVCVMHSVVDILGLNGISRPIFDNAAAAMAGMVHDAGSALGTLGEHCVGVTMLGQTTPGVMRLRDQLVRAGHEPVIFHANGVGGPAMEHLCEEGALQGVVDYTLSEVANSLKDGMHATGPERLTIAGRLGLPQVVVPGCVDFFNQGPRDSLPLAYRSRKAYFHNPVMTLVRLDRDECAELGAIVAERLNRATGPVHVVAPTRGFSLADAEGGDLWDPEADAAFLDALSGGLRAEIPYEAVDAHVDDHDFADVVASRYLALVGAYA</sequence>
<dbReference type="PANTHER" id="PTHR31862:SF1">
    <property type="entry name" value="UPF0261 DOMAIN PROTEIN (AFU_ORTHOLOGUE AFUA_1G10120)"/>
    <property type="match status" value="1"/>
</dbReference>